<dbReference type="InterPro" id="IPR036237">
    <property type="entry name" value="Xyl_isomerase-like_sf"/>
</dbReference>
<gene>
    <name evidence="2" type="ORF">H9935_10895</name>
</gene>
<name>A0A9D2SK20_9FIRM</name>
<dbReference type="Pfam" id="PF01261">
    <property type="entry name" value="AP_endonuc_2"/>
    <property type="match status" value="1"/>
</dbReference>
<keyword evidence="2" id="KW-0413">Isomerase</keyword>
<comment type="caution">
    <text evidence="2">The sequence shown here is derived from an EMBL/GenBank/DDBJ whole genome shotgun (WGS) entry which is preliminary data.</text>
</comment>
<dbReference type="AlphaFoldDB" id="A0A9D2SK20"/>
<accession>A0A9D2SK20</accession>
<evidence type="ECO:0000313" key="2">
    <source>
        <dbReference type="EMBL" id="HJC11293.1"/>
    </source>
</evidence>
<dbReference type="Gene3D" id="3.20.20.150">
    <property type="entry name" value="Divalent-metal-dependent TIM barrel enzymes"/>
    <property type="match status" value="1"/>
</dbReference>
<dbReference type="InterPro" id="IPR050312">
    <property type="entry name" value="IolE/XylAMocC-like"/>
</dbReference>
<dbReference type="GO" id="GO:0016853">
    <property type="term" value="F:isomerase activity"/>
    <property type="evidence" value="ECO:0007669"/>
    <property type="project" value="UniProtKB-KW"/>
</dbReference>
<dbReference type="EMBL" id="DWWV01000143">
    <property type="protein sequence ID" value="HJC11293.1"/>
    <property type="molecule type" value="Genomic_DNA"/>
</dbReference>
<dbReference type="PANTHER" id="PTHR12110">
    <property type="entry name" value="HYDROXYPYRUVATE ISOMERASE"/>
    <property type="match status" value="1"/>
</dbReference>
<organism evidence="2 3">
    <name type="scientific">Candidatus Blautia merdigallinarum</name>
    <dbReference type="NCBI Taxonomy" id="2838495"/>
    <lineage>
        <taxon>Bacteria</taxon>
        <taxon>Bacillati</taxon>
        <taxon>Bacillota</taxon>
        <taxon>Clostridia</taxon>
        <taxon>Lachnospirales</taxon>
        <taxon>Lachnospiraceae</taxon>
        <taxon>Blautia</taxon>
    </lineage>
</organism>
<dbReference type="InterPro" id="IPR013022">
    <property type="entry name" value="Xyl_isomerase-like_TIM-brl"/>
</dbReference>
<evidence type="ECO:0000313" key="3">
    <source>
        <dbReference type="Proteomes" id="UP000823893"/>
    </source>
</evidence>
<reference evidence="2" key="1">
    <citation type="journal article" date="2021" name="PeerJ">
        <title>Extensive microbial diversity within the chicken gut microbiome revealed by metagenomics and culture.</title>
        <authorList>
            <person name="Gilroy R."/>
            <person name="Ravi A."/>
            <person name="Getino M."/>
            <person name="Pursley I."/>
            <person name="Horton D.L."/>
            <person name="Alikhan N.F."/>
            <person name="Baker D."/>
            <person name="Gharbi K."/>
            <person name="Hall N."/>
            <person name="Watson M."/>
            <person name="Adriaenssens E.M."/>
            <person name="Foster-Nyarko E."/>
            <person name="Jarju S."/>
            <person name="Secka A."/>
            <person name="Antonio M."/>
            <person name="Oren A."/>
            <person name="Chaudhuri R.R."/>
            <person name="La Ragione R."/>
            <person name="Hildebrand F."/>
            <person name="Pallen M.J."/>
        </authorList>
    </citation>
    <scope>NUCLEOTIDE SEQUENCE</scope>
    <source>
        <strain evidence="2">ChiSxjej6B18-287</strain>
    </source>
</reference>
<evidence type="ECO:0000259" key="1">
    <source>
        <dbReference type="Pfam" id="PF01261"/>
    </source>
</evidence>
<dbReference type="SUPFAM" id="SSF51658">
    <property type="entry name" value="Xylose isomerase-like"/>
    <property type="match status" value="1"/>
</dbReference>
<dbReference type="PROSITE" id="PS50007">
    <property type="entry name" value="PIPLC_X_DOMAIN"/>
    <property type="match status" value="1"/>
</dbReference>
<protein>
    <submittedName>
        <fullName evidence="2">Sugar phosphate isomerase/epimerase</fullName>
    </submittedName>
</protein>
<feature type="domain" description="Xylose isomerase-like TIM barrel" evidence="1">
    <location>
        <begin position="30"/>
        <end position="256"/>
    </location>
</feature>
<sequence>MRVSVFYDHIREASRQKEKPEEEILRELYQAGVRGLEIRLWDLLEDQDLYEKILREGFLISCIYEFYQMEKLDETEKMKEHIDTAARTGCGRILAVPGFLDRNVAEEFQRLADTGDKKALYSYMNEEQGIQSMCQGLARLSDYGKKKEVKVTVEDFDDYTSPLSRTYGISWFLEQVPDLGFTFDMGNFAYMQEDIWEAWEKLSPYITHVHCKDRCRGLEPAPAGTGDIPMKALAEKLKEIGYEGWLAAEHFGAPDQEAFMLGSAGFLIKTIRE</sequence>
<reference evidence="2" key="2">
    <citation type="submission" date="2021-04" db="EMBL/GenBank/DDBJ databases">
        <authorList>
            <person name="Gilroy R."/>
        </authorList>
    </citation>
    <scope>NUCLEOTIDE SEQUENCE</scope>
    <source>
        <strain evidence="2">ChiSxjej6B18-287</strain>
    </source>
</reference>
<proteinExistence type="predicted"/>
<dbReference type="Proteomes" id="UP000823893">
    <property type="component" value="Unassembled WGS sequence"/>
</dbReference>